<evidence type="ECO:0000313" key="1">
    <source>
        <dbReference type="EMBL" id="KAG5631034.1"/>
    </source>
</evidence>
<sequence length="94" mass="10576">FKRLFVAVKKCVAKDPLSAVNQDRRTTQRSTLLFGTSPFSFCLQHLRNIRRGCRPFGDTPNGLGDRQAVFSTFFQPLCSFLLNGIHVLSLNSNT</sequence>
<comment type="caution">
    <text evidence="1">The sequence shown here is derived from an EMBL/GenBank/DDBJ whole genome shotgun (WGS) entry which is preliminary data.</text>
</comment>
<reference evidence="1 2" key="1">
    <citation type="submission" date="2020-09" db="EMBL/GenBank/DDBJ databases">
        <title>De no assembly of potato wild relative species, Solanum commersonii.</title>
        <authorList>
            <person name="Cho K."/>
        </authorList>
    </citation>
    <scope>NUCLEOTIDE SEQUENCE [LARGE SCALE GENOMIC DNA]</scope>
    <source>
        <strain evidence="1">LZ3.2</strain>
        <tissue evidence="1">Leaf</tissue>
    </source>
</reference>
<protein>
    <submittedName>
        <fullName evidence="1">Uncharacterized protein</fullName>
    </submittedName>
</protein>
<dbReference type="Proteomes" id="UP000824120">
    <property type="component" value="Chromosome 1"/>
</dbReference>
<evidence type="ECO:0000313" key="2">
    <source>
        <dbReference type="Proteomes" id="UP000824120"/>
    </source>
</evidence>
<dbReference type="EMBL" id="JACXVP010000001">
    <property type="protein sequence ID" value="KAG5631034.1"/>
    <property type="molecule type" value="Genomic_DNA"/>
</dbReference>
<accession>A0A9J6B377</accession>
<dbReference type="AlphaFoldDB" id="A0A9J6B377"/>
<feature type="non-terminal residue" evidence="1">
    <location>
        <position position="94"/>
    </location>
</feature>
<keyword evidence="2" id="KW-1185">Reference proteome</keyword>
<proteinExistence type="predicted"/>
<gene>
    <name evidence="1" type="ORF">H5410_002751</name>
</gene>
<organism evidence="1 2">
    <name type="scientific">Solanum commersonii</name>
    <name type="common">Commerson's wild potato</name>
    <name type="synonym">Commerson's nightshade</name>
    <dbReference type="NCBI Taxonomy" id="4109"/>
    <lineage>
        <taxon>Eukaryota</taxon>
        <taxon>Viridiplantae</taxon>
        <taxon>Streptophyta</taxon>
        <taxon>Embryophyta</taxon>
        <taxon>Tracheophyta</taxon>
        <taxon>Spermatophyta</taxon>
        <taxon>Magnoliopsida</taxon>
        <taxon>eudicotyledons</taxon>
        <taxon>Gunneridae</taxon>
        <taxon>Pentapetalae</taxon>
        <taxon>asterids</taxon>
        <taxon>lamiids</taxon>
        <taxon>Solanales</taxon>
        <taxon>Solanaceae</taxon>
        <taxon>Solanoideae</taxon>
        <taxon>Solaneae</taxon>
        <taxon>Solanum</taxon>
    </lineage>
</organism>
<name>A0A9J6B377_SOLCO</name>